<name>A0ABZ0Z087_9CAUD</name>
<keyword evidence="4" id="KW-1185">Reference proteome</keyword>
<sequence length="351" mass="37914">MAGKKLLNGVYITKKIMDTWHLKDFQAAGFAGCFMEESGCDPGAYNAAEKSGRFKGSSANGSGYGAGLAQWSNAWKRQIQRQFHNSRPIENWSLDQQIAIVTQGCSESFINLLRKTTSVGQSTDIVLRGYENGSAGKGTRLRSQQSMKAYTWCKTSYMADGSRRTFKDGYIGALTCRTSWANAVLSKMGSVNLADLSGLGTEVSGGLDGGGFGDTGGAGMGNSNAYPVHDEYQTFTGQGGNIFENSKDNAFQMASATSKQTMFSSKDKFASSHTRIYSTNDSCIVLDELKIPYNSNDPDIEYANQGITKEDVAKKSADTSTDKKDTSTGKADKKTNSTDKSNTNKNTKKSK</sequence>
<dbReference type="EMBL" id="OR769219">
    <property type="protein sequence ID" value="WQJ51530.1"/>
    <property type="molecule type" value="Genomic_DNA"/>
</dbReference>
<feature type="compositionally biased region" description="Basic and acidic residues" evidence="1">
    <location>
        <begin position="308"/>
        <end position="337"/>
    </location>
</feature>
<feature type="domain" description="Phage tail lysozyme" evidence="2">
    <location>
        <begin position="13"/>
        <end position="150"/>
    </location>
</feature>
<evidence type="ECO:0000313" key="4">
    <source>
        <dbReference type="Proteomes" id="UP001348805"/>
    </source>
</evidence>
<evidence type="ECO:0000256" key="1">
    <source>
        <dbReference type="SAM" id="MobiDB-lite"/>
    </source>
</evidence>
<organism evidence="3 4">
    <name type="scientific">phage Lak_Megaphage_RVC_AP3_GC26</name>
    <dbReference type="NCBI Taxonomy" id="3109225"/>
    <lineage>
        <taxon>Viruses</taxon>
        <taxon>Duplodnaviria</taxon>
        <taxon>Heunggongvirae</taxon>
        <taxon>Uroviricota</taxon>
        <taxon>Caudoviricetes</taxon>
        <taxon>Caudoviricetes code 15 clade</taxon>
    </lineage>
</organism>
<dbReference type="Pfam" id="PF18013">
    <property type="entry name" value="Phage_lysozyme2"/>
    <property type="match status" value="1"/>
</dbReference>
<dbReference type="Gene3D" id="1.10.530.10">
    <property type="match status" value="1"/>
</dbReference>
<proteinExistence type="predicted"/>
<dbReference type="Proteomes" id="UP001348805">
    <property type="component" value="Segment"/>
</dbReference>
<evidence type="ECO:0000259" key="2">
    <source>
        <dbReference type="Pfam" id="PF18013"/>
    </source>
</evidence>
<feature type="region of interest" description="Disordered" evidence="1">
    <location>
        <begin position="304"/>
        <end position="351"/>
    </location>
</feature>
<accession>A0ABZ0Z087</accession>
<protein>
    <recommendedName>
        <fullName evidence="2">Phage tail lysozyme domain-containing protein</fullName>
    </recommendedName>
</protein>
<reference evidence="3 4" key="1">
    <citation type="submission" date="2023-11" db="EMBL/GenBank/DDBJ databases">
        <authorList>
            <person name="Cook R."/>
            <person name="Crisci M."/>
            <person name="Pye H."/>
            <person name="Adriaenssens E."/>
            <person name="Santini J."/>
        </authorList>
    </citation>
    <scope>NUCLEOTIDE SEQUENCE [LARGE SCALE GENOMIC DNA]</scope>
    <source>
        <strain evidence="3">Lak_Megaphage_RVC_AP3_GC26</strain>
    </source>
</reference>
<evidence type="ECO:0000313" key="3">
    <source>
        <dbReference type="EMBL" id="WQJ51530.1"/>
    </source>
</evidence>
<dbReference type="InterPro" id="IPR041219">
    <property type="entry name" value="Phage_lysozyme2"/>
</dbReference>